<feature type="region of interest" description="Disordered" evidence="12">
    <location>
        <begin position="747"/>
        <end position="782"/>
    </location>
</feature>
<evidence type="ECO:0000256" key="7">
    <source>
        <dbReference type="ARBA" id="ARBA00023157"/>
    </source>
</evidence>
<dbReference type="InterPro" id="IPR017452">
    <property type="entry name" value="GPCR_Rhodpsn_7TM"/>
</dbReference>
<dbReference type="PANTHER" id="PTHR24232:SF0">
    <property type="entry name" value="PROTEINASE-ACTIVATED RECEPTOR 3"/>
    <property type="match status" value="1"/>
</dbReference>
<dbReference type="InterPro" id="IPR003912">
    <property type="entry name" value="Protea_act_rcpt"/>
</dbReference>
<dbReference type="PROSITE" id="PS50262">
    <property type="entry name" value="G_PROTEIN_RECEP_F1_2"/>
    <property type="match status" value="1"/>
</dbReference>
<feature type="signal peptide" evidence="14">
    <location>
        <begin position="1"/>
        <end position="22"/>
    </location>
</feature>
<dbReference type="PRINTS" id="PR00237">
    <property type="entry name" value="GPCRRHODOPSN"/>
</dbReference>
<feature type="compositionally biased region" description="Basic and acidic residues" evidence="12">
    <location>
        <begin position="756"/>
        <end position="770"/>
    </location>
</feature>
<protein>
    <recommendedName>
        <fullName evidence="15">G-protein coupled receptors family 1 profile domain-containing protein</fullName>
    </recommendedName>
</protein>
<evidence type="ECO:0000256" key="14">
    <source>
        <dbReference type="SAM" id="SignalP"/>
    </source>
</evidence>
<feature type="disulfide bond" evidence="11">
    <location>
        <begin position="150"/>
        <end position="229"/>
    </location>
</feature>
<feature type="transmembrane region" description="Helical" evidence="13">
    <location>
        <begin position="193"/>
        <end position="214"/>
    </location>
</feature>
<sequence length="806" mass="90244">MANLLRGLLVCLVVAQTSQVDGNGRMTAPPRSMRGFYDKSNYTNQQLDLSRPSMDPHLDVEPEGSAALYTTGAISTWIIPSSYILTILVGIPSNTYILAFLRVRLTSKTLSTVVLYLNLALSDLLLVLSLALRVHYHLSGNNWIFGEISCRLITALFFGNVYCSAQTIACISLKRYLAVVKPFLYRRMAKTSLAVWMCVVVCFLYGAAVVPELLVKQSYHIRRLEITTCHDVLPLEEPSHSPLVPYKLILVFLGFLLPFMVCIYTHVAVIYHLEQSSCDWKLFIRVSTMVFIIFLLQIEQFSLIQVCSTLVDNWQLRLGVQQLLHRLHSTAQTNGCVDACHCLKFCSLSNTELPIILPTVCDGRINMDYHQAQQAADGSDIPATICILDPQQGQGFESESSQQSSFILEQHGFIHFLHCCLGWRQNLLLPVKATFPSRSWICGAIPSLYKYKLRQISYLSACMQYTTFGMFLRFNPSIVFCLSRVEGRGASSLSKAALTSLPSHLGQFFWENLKLLPVTPTCLEFSSSPKKQAFLSLSKLRSKVENKTQPPGEPRGFTYNPHVLGKTQATHVQGCLRHLAEKSNTEINILFASASQPSCADDMVVNSSELETTTVKKLTFQPDNQQRAAPLSGCTDEMNQKLLGRRNVDGNTPKTGLKSLIKCLLRPPVRIARPAFGGLESSTRPSRVRFPDPATFAACLRPSPSPFPGYKSRSVLMGEWMELITGSSRKWQDHRDRIQHKTYIRKVLKQNSDQPPSHEHRRGHEDRDGLGDANNGVTIPPHLLTVGKDSVVTTSREFQAEMLRPL</sequence>
<feature type="transmembrane region" description="Helical" evidence="13">
    <location>
        <begin position="77"/>
        <end position="101"/>
    </location>
</feature>
<evidence type="ECO:0000256" key="13">
    <source>
        <dbReference type="SAM" id="Phobius"/>
    </source>
</evidence>
<evidence type="ECO:0000256" key="1">
    <source>
        <dbReference type="ARBA" id="ARBA00004651"/>
    </source>
</evidence>
<dbReference type="Pfam" id="PF00001">
    <property type="entry name" value="7tm_1"/>
    <property type="match status" value="1"/>
</dbReference>
<dbReference type="GO" id="GO:0035025">
    <property type="term" value="P:positive regulation of Rho protein signal transduction"/>
    <property type="evidence" value="ECO:0007669"/>
    <property type="project" value="TreeGrafter"/>
</dbReference>
<keyword evidence="2" id="KW-1003">Cell membrane</keyword>
<dbReference type="GO" id="GO:0007596">
    <property type="term" value="P:blood coagulation"/>
    <property type="evidence" value="ECO:0007669"/>
    <property type="project" value="InterPro"/>
</dbReference>
<evidence type="ECO:0000256" key="3">
    <source>
        <dbReference type="ARBA" id="ARBA00022692"/>
    </source>
</evidence>
<keyword evidence="10" id="KW-0807">Transducer</keyword>
<keyword evidence="3 13" id="KW-0812">Transmembrane</keyword>
<feature type="chain" id="PRO_5016348781" description="G-protein coupled receptors family 1 profile domain-containing protein" evidence="14">
    <location>
        <begin position="23"/>
        <end position="806"/>
    </location>
</feature>
<comment type="subcellular location">
    <subcellularLocation>
        <location evidence="1">Cell membrane</location>
        <topology evidence="1">Multi-pass membrane protein</topology>
    </subcellularLocation>
</comment>
<dbReference type="STRING" id="33528.ENSGAFP00000013731"/>
<dbReference type="InterPro" id="IPR000276">
    <property type="entry name" value="GPCR_Rhodpsn"/>
</dbReference>
<evidence type="ECO:0000256" key="2">
    <source>
        <dbReference type="ARBA" id="ARBA00022475"/>
    </source>
</evidence>
<evidence type="ECO:0000256" key="11">
    <source>
        <dbReference type="PIRSR" id="PIRSR603912-52"/>
    </source>
</evidence>
<comment type="caution">
    <text evidence="16">The sequence shown here is derived from an EMBL/GenBank/DDBJ whole genome shotgun (WGS) entry which is preliminary data.</text>
</comment>
<dbReference type="Gene3D" id="1.20.1070.10">
    <property type="entry name" value="Rhodopsin 7-helix transmembrane proteins"/>
    <property type="match status" value="1"/>
</dbReference>
<evidence type="ECO:0000256" key="6">
    <source>
        <dbReference type="ARBA" id="ARBA00023136"/>
    </source>
</evidence>
<feature type="transmembrane region" description="Helical" evidence="13">
    <location>
        <begin position="113"/>
        <end position="132"/>
    </location>
</feature>
<evidence type="ECO:0000256" key="4">
    <source>
        <dbReference type="ARBA" id="ARBA00022989"/>
    </source>
</evidence>
<dbReference type="PRINTS" id="PR01428">
    <property type="entry name" value="PROTEASEAR"/>
</dbReference>
<keyword evidence="7 11" id="KW-1015">Disulfide bond</keyword>
<evidence type="ECO:0000259" key="15">
    <source>
        <dbReference type="PROSITE" id="PS50262"/>
    </source>
</evidence>
<dbReference type="GO" id="GO:0015057">
    <property type="term" value="F:thrombin-activated receptor activity"/>
    <property type="evidence" value="ECO:0007669"/>
    <property type="project" value="InterPro"/>
</dbReference>
<keyword evidence="5" id="KW-0297">G-protein coupled receptor</keyword>
<name>A0A315V8H8_GAMAF</name>
<keyword evidence="4 13" id="KW-1133">Transmembrane helix</keyword>
<evidence type="ECO:0000256" key="10">
    <source>
        <dbReference type="ARBA" id="ARBA00023224"/>
    </source>
</evidence>
<keyword evidence="6 13" id="KW-0472">Membrane</keyword>
<dbReference type="GO" id="GO:0005886">
    <property type="term" value="C:plasma membrane"/>
    <property type="evidence" value="ECO:0007669"/>
    <property type="project" value="UniProtKB-SubCell"/>
</dbReference>
<feature type="transmembrane region" description="Helical" evidence="13">
    <location>
        <begin position="152"/>
        <end position="173"/>
    </location>
</feature>
<evidence type="ECO:0000256" key="8">
    <source>
        <dbReference type="ARBA" id="ARBA00023170"/>
    </source>
</evidence>
<dbReference type="Proteomes" id="UP000250572">
    <property type="component" value="Unassembled WGS sequence"/>
</dbReference>
<feature type="domain" description="G-protein coupled receptors family 1 profile" evidence="15">
    <location>
        <begin position="93"/>
        <end position="296"/>
    </location>
</feature>
<dbReference type="GO" id="GO:0007200">
    <property type="term" value="P:phospholipase C-activating G protein-coupled receptor signaling pathway"/>
    <property type="evidence" value="ECO:0007669"/>
    <property type="project" value="TreeGrafter"/>
</dbReference>
<dbReference type="EMBL" id="NHOQ01002094">
    <property type="protein sequence ID" value="PWA19489.1"/>
    <property type="molecule type" value="Genomic_DNA"/>
</dbReference>
<keyword evidence="8" id="KW-0675">Receptor</keyword>
<evidence type="ECO:0000313" key="17">
    <source>
        <dbReference type="Proteomes" id="UP000250572"/>
    </source>
</evidence>
<keyword evidence="14" id="KW-0732">Signal</keyword>
<keyword evidence="17" id="KW-1185">Reference proteome</keyword>
<reference evidence="16 17" key="1">
    <citation type="journal article" date="2018" name="G3 (Bethesda)">
        <title>A High-Quality Reference Genome for the Invasive Mosquitofish Gambusia affinis Using a Chicago Library.</title>
        <authorList>
            <person name="Hoffberg S.L."/>
            <person name="Troendle N.J."/>
            <person name="Glenn T.C."/>
            <person name="Mahmud O."/>
            <person name="Louha S."/>
            <person name="Chalopin D."/>
            <person name="Bennetzen J.L."/>
            <person name="Mauricio R."/>
        </authorList>
    </citation>
    <scope>NUCLEOTIDE SEQUENCE [LARGE SCALE GENOMIC DNA]</scope>
    <source>
        <strain evidence="16">NE01/NJP1002.9</strain>
        <tissue evidence="16">Muscle</tissue>
    </source>
</reference>
<feature type="transmembrane region" description="Helical" evidence="13">
    <location>
        <begin position="282"/>
        <end position="298"/>
    </location>
</feature>
<dbReference type="PANTHER" id="PTHR24232">
    <property type="entry name" value="G-PROTEIN COUPLED RECEPTOR"/>
    <property type="match status" value="1"/>
</dbReference>
<evidence type="ECO:0000313" key="16">
    <source>
        <dbReference type="EMBL" id="PWA19489.1"/>
    </source>
</evidence>
<feature type="transmembrane region" description="Helical" evidence="13">
    <location>
        <begin position="248"/>
        <end position="270"/>
    </location>
</feature>
<accession>A0A315V8H8</accession>
<dbReference type="SUPFAM" id="SSF81321">
    <property type="entry name" value="Family A G protein-coupled receptor-like"/>
    <property type="match status" value="1"/>
</dbReference>
<evidence type="ECO:0000256" key="12">
    <source>
        <dbReference type="SAM" id="MobiDB-lite"/>
    </source>
</evidence>
<proteinExistence type="predicted"/>
<evidence type="ECO:0000256" key="5">
    <source>
        <dbReference type="ARBA" id="ARBA00023040"/>
    </source>
</evidence>
<organism evidence="16 17">
    <name type="scientific">Gambusia affinis</name>
    <name type="common">Western mosquitofish</name>
    <name type="synonym">Heterandria affinis</name>
    <dbReference type="NCBI Taxonomy" id="33528"/>
    <lineage>
        <taxon>Eukaryota</taxon>
        <taxon>Metazoa</taxon>
        <taxon>Chordata</taxon>
        <taxon>Craniata</taxon>
        <taxon>Vertebrata</taxon>
        <taxon>Euteleostomi</taxon>
        <taxon>Actinopterygii</taxon>
        <taxon>Neopterygii</taxon>
        <taxon>Teleostei</taxon>
        <taxon>Neoteleostei</taxon>
        <taxon>Acanthomorphata</taxon>
        <taxon>Ovalentaria</taxon>
        <taxon>Atherinomorphae</taxon>
        <taxon>Cyprinodontiformes</taxon>
        <taxon>Poeciliidae</taxon>
        <taxon>Poeciliinae</taxon>
        <taxon>Gambusia</taxon>
    </lineage>
</organism>
<gene>
    <name evidence="16" type="ORF">CCH79_00006781</name>
</gene>
<keyword evidence="9" id="KW-0325">Glycoprotein</keyword>
<evidence type="ECO:0000256" key="9">
    <source>
        <dbReference type="ARBA" id="ARBA00023180"/>
    </source>
</evidence>
<dbReference type="AlphaFoldDB" id="A0A315V8H8"/>